<dbReference type="InterPro" id="IPR033389">
    <property type="entry name" value="AUX/IAA_dom"/>
</dbReference>
<comment type="subcellular location">
    <subcellularLocation>
        <location evidence="1 8">Nucleus</location>
    </subcellularLocation>
</comment>
<evidence type="ECO:0000256" key="4">
    <source>
        <dbReference type="ARBA" id="ARBA00023015"/>
    </source>
</evidence>
<dbReference type="GO" id="GO:0005634">
    <property type="term" value="C:nucleus"/>
    <property type="evidence" value="ECO:0007669"/>
    <property type="project" value="UniProtKB-SubCell"/>
</dbReference>
<evidence type="ECO:0000256" key="6">
    <source>
        <dbReference type="ARBA" id="ARBA00023242"/>
    </source>
</evidence>
<dbReference type="PROSITE" id="PS51745">
    <property type="entry name" value="PB1"/>
    <property type="match status" value="1"/>
</dbReference>
<keyword evidence="4 8" id="KW-0805">Transcription regulation</keyword>
<evidence type="ECO:0000259" key="10">
    <source>
        <dbReference type="PROSITE" id="PS51745"/>
    </source>
</evidence>
<dbReference type="InterPro" id="IPR003311">
    <property type="entry name" value="AUX_IAA"/>
</dbReference>
<protein>
    <recommendedName>
        <fullName evidence="8">Auxin-responsive protein</fullName>
    </recommendedName>
</protein>
<reference evidence="11 12" key="1">
    <citation type="submission" date="2018-06" db="EMBL/GenBank/DDBJ databases">
        <title>The Genome of Cuscuta australis (Dodder) Provides Insight into the Evolution of Plant Parasitism.</title>
        <authorList>
            <person name="Liu H."/>
        </authorList>
    </citation>
    <scope>NUCLEOTIDE SEQUENCE [LARGE SCALE GENOMIC DNA]</scope>
    <source>
        <strain evidence="12">cv. Yunnan</strain>
        <tissue evidence="11">Vines</tissue>
    </source>
</reference>
<evidence type="ECO:0000256" key="1">
    <source>
        <dbReference type="ARBA" id="ARBA00004123"/>
    </source>
</evidence>
<keyword evidence="7 8" id="KW-0927">Auxin signaling pathway</keyword>
<dbReference type="Proteomes" id="UP000249390">
    <property type="component" value="Unassembled WGS sequence"/>
</dbReference>
<dbReference type="AlphaFoldDB" id="A0A328DA36"/>
<feature type="region of interest" description="Disordered" evidence="9">
    <location>
        <begin position="15"/>
        <end position="61"/>
    </location>
</feature>
<keyword evidence="5 8" id="KW-0804">Transcription</keyword>
<dbReference type="FunFam" id="3.10.20.90:FF:000078">
    <property type="entry name" value="Auxin-responsive protein"/>
    <property type="match status" value="1"/>
</dbReference>
<dbReference type="Gene3D" id="3.10.20.90">
    <property type="entry name" value="Phosphatidylinositol 3-kinase Catalytic Subunit, Chain A, domain 1"/>
    <property type="match status" value="1"/>
</dbReference>
<dbReference type="EMBL" id="NQVE01000188">
    <property type="protein sequence ID" value="RAL41308.1"/>
    <property type="molecule type" value="Genomic_DNA"/>
</dbReference>
<feature type="domain" description="PB1" evidence="10">
    <location>
        <begin position="84"/>
        <end position="171"/>
    </location>
</feature>
<comment type="subunit">
    <text evidence="8">Homodimers and heterodimers.</text>
</comment>
<proteinExistence type="inferred from homology"/>
<comment type="function">
    <text evidence="8">Aux/IAA proteins are short-lived transcriptional factors that function as repressors of early auxin response genes at low auxin concentrations.</text>
</comment>
<feature type="compositionally biased region" description="Basic and acidic residues" evidence="9">
    <location>
        <begin position="21"/>
        <end position="34"/>
    </location>
</feature>
<name>A0A328DA36_9ASTE</name>
<sequence length="192" mass="20936">MGSIGLGLEITELRLGLPGTGDKKRPFSEADNDRNSSNNNGGEGRRGNDGNGSNKARNTSRVVGWPPVCSYRRKQNDAVVDSQKAYVKVSMDGAPFLRKVDLAAHDGYSALVAALHRLFHLPGIGEELKDGESSGEYAPIYEDKDGDWMLLGDVPWGMFIESCKRLRIMKKSEAKGFGLDAKNSFNEVSKEG</sequence>
<evidence type="ECO:0000256" key="2">
    <source>
        <dbReference type="ARBA" id="ARBA00006728"/>
    </source>
</evidence>
<dbReference type="SUPFAM" id="SSF54277">
    <property type="entry name" value="CAD &amp; PB1 domains"/>
    <property type="match status" value="1"/>
</dbReference>
<dbReference type="PANTHER" id="PTHR31734:SF87">
    <property type="entry name" value="AUXIN-RESPONSIVE PROTEIN IAA5"/>
    <property type="match status" value="1"/>
</dbReference>
<dbReference type="GO" id="GO:0009734">
    <property type="term" value="P:auxin-activated signaling pathway"/>
    <property type="evidence" value="ECO:0007669"/>
    <property type="project" value="UniProtKB-UniRule"/>
</dbReference>
<evidence type="ECO:0000256" key="5">
    <source>
        <dbReference type="ARBA" id="ARBA00023163"/>
    </source>
</evidence>
<dbReference type="GO" id="GO:0006355">
    <property type="term" value="P:regulation of DNA-templated transcription"/>
    <property type="evidence" value="ECO:0007669"/>
    <property type="project" value="InterPro"/>
</dbReference>
<evidence type="ECO:0000256" key="7">
    <source>
        <dbReference type="ARBA" id="ARBA00023294"/>
    </source>
</evidence>
<evidence type="ECO:0000256" key="8">
    <source>
        <dbReference type="RuleBase" id="RU004549"/>
    </source>
</evidence>
<dbReference type="PANTHER" id="PTHR31734">
    <property type="entry name" value="AUXIN-RESPONSIVE PROTEIN IAA17"/>
    <property type="match status" value="1"/>
</dbReference>
<accession>A0A328DA36</accession>
<evidence type="ECO:0000313" key="12">
    <source>
        <dbReference type="Proteomes" id="UP000249390"/>
    </source>
</evidence>
<dbReference type="Pfam" id="PF02309">
    <property type="entry name" value="AUX_IAA"/>
    <property type="match status" value="1"/>
</dbReference>
<organism evidence="11 12">
    <name type="scientific">Cuscuta australis</name>
    <dbReference type="NCBI Taxonomy" id="267555"/>
    <lineage>
        <taxon>Eukaryota</taxon>
        <taxon>Viridiplantae</taxon>
        <taxon>Streptophyta</taxon>
        <taxon>Embryophyta</taxon>
        <taxon>Tracheophyta</taxon>
        <taxon>Spermatophyta</taxon>
        <taxon>Magnoliopsida</taxon>
        <taxon>eudicotyledons</taxon>
        <taxon>Gunneridae</taxon>
        <taxon>Pentapetalae</taxon>
        <taxon>asterids</taxon>
        <taxon>lamiids</taxon>
        <taxon>Solanales</taxon>
        <taxon>Convolvulaceae</taxon>
        <taxon>Cuscuteae</taxon>
        <taxon>Cuscuta</taxon>
        <taxon>Cuscuta subgen. Grammica</taxon>
        <taxon>Cuscuta sect. Cleistogrammica</taxon>
    </lineage>
</organism>
<comment type="caution">
    <text evidence="11">The sequence shown here is derived from an EMBL/GenBank/DDBJ whole genome shotgun (WGS) entry which is preliminary data.</text>
</comment>
<dbReference type="InterPro" id="IPR053793">
    <property type="entry name" value="PB1-like"/>
</dbReference>
<keyword evidence="3 8" id="KW-0678">Repressor</keyword>
<keyword evidence="6 8" id="KW-0539">Nucleus</keyword>
<gene>
    <name evidence="11" type="ORF">DM860_010102</name>
</gene>
<keyword evidence="12" id="KW-1185">Reference proteome</keyword>
<evidence type="ECO:0000313" key="11">
    <source>
        <dbReference type="EMBL" id="RAL41308.1"/>
    </source>
</evidence>
<evidence type="ECO:0000256" key="3">
    <source>
        <dbReference type="ARBA" id="ARBA00022491"/>
    </source>
</evidence>
<evidence type="ECO:0000256" key="9">
    <source>
        <dbReference type="SAM" id="MobiDB-lite"/>
    </source>
</evidence>
<comment type="similarity">
    <text evidence="2 8">Belongs to the Aux/IAA family.</text>
</comment>